<name>A0A8J8P903_HALGN</name>
<evidence type="ECO:0000313" key="5">
    <source>
        <dbReference type="Proteomes" id="UP000785679"/>
    </source>
</evidence>
<dbReference type="PANTHER" id="PTHR11319">
    <property type="entry name" value="G PROTEIN-COUPLED RECEPTOR-RELATED"/>
    <property type="match status" value="1"/>
</dbReference>
<dbReference type="AlphaFoldDB" id="A0A8J8P903"/>
<feature type="chain" id="PRO_5035263072" evidence="3">
    <location>
        <begin position="24"/>
        <end position="803"/>
    </location>
</feature>
<feature type="signal peptide" evidence="3">
    <location>
        <begin position="1"/>
        <end position="23"/>
    </location>
</feature>
<dbReference type="OrthoDB" id="10035969at2759"/>
<feature type="transmembrane region" description="Helical" evidence="2">
    <location>
        <begin position="347"/>
        <end position="366"/>
    </location>
</feature>
<feature type="region of interest" description="Disordered" evidence="1">
    <location>
        <begin position="764"/>
        <end position="803"/>
    </location>
</feature>
<gene>
    <name evidence="4" type="ORF">FGO68_gene5028</name>
</gene>
<proteinExistence type="predicted"/>
<keyword evidence="3" id="KW-0732">Signal</keyword>
<evidence type="ECO:0000256" key="3">
    <source>
        <dbReference type="SAM" id="SignalP"/>
    </source>
</evidence>
<feature type="transmembrane region" description="Helical" evidence="2">
    <location>
        <begin position="194"/>
        <end position="219"/>
    </location>
</feature>
<evidence type="ECO:0000313" key="4">
    <source>
        <dbReference type="EMBL" id="TNV88134.1"/>
    </source>
</evidence>
<feature type="transmembrane region" description="Helical" evidence="2">
    <location>
        <begin position="273"/>
        <end position="292"/>
    </location>
</feature>
<evidence type="ECO:0000256" key="1">
    <source>
        <dbReference type="SAM" id="MobiDB-lite"/>
    </source>
</evidence>
<keyword evidence="5" id="KW-1185">Reference proteome</keyword>
<sequence length="803" mass="93192">MNYLSVFFRILLNHLQILTLTASFDLSWPENLLKFFKDIQPFSDVQNQLFSIDCIITNQSAARFYAIKTFLLSVIPVAIILVFTFGIWLYYNKIKKRQQQVDINMSAIEDFQETGQTPKAQGAHSNQVNFAMAQREAASDQFFLLHPTITRDMFSLLKQCFNSLILFSCKQIEGVPRLYTDLETVCYQDIHLKVVLWIGIPSIIVYSLGIPTLGLALLYRHRQSLEKSHITQQYGFLYKGYRAGFSSYWEMVVIYRKVILIFIQVFLIQKGKITQALITLVFLSICILLVKYFQPYSKPYMNRLEILSLLTQAVSVYFGIYYISNSMTKSIQAQIDSKELLSEDSSLLIFVTIVFVNMAYFAYWLASFMKEFSTTMRVKYPRLYTAVCLCCKQWKFMLKREVDEHHKRVKPVIDDMNELIEFFEQRKEMLQKGLVTPDDKDLKEKIMMLMKFKKQIDSNSKLVTNQAYSIKVEELLTFKHLSNAEVTSKRSLTISPYLLDWPPEKPPECEDVYEMEKKLSERLSVIKKKRNRPIKMSSLISQRQKDFGRSKLQLLELDLSKADKQREEEEYAVPESPSDDQFIQIKSDNQALSNHFEKIEETNNISGQIFKDSTDQPNPTVSYPREKSKFIISSAKLTSHTFQRGIQSFNMDKKLNSFLPPIIPNTINGSRIQELFLEQNASNYEQPKQGIEDFDSVQVEKEGVKRKSLITKALSLQIYPDTQNERNTHLPDERVGTGLAPQDIGPNSQNFEEDESMSISQALQGGKIIVRPRQPNKKLEEKRKKRNTLTMKSTRSLVGSDRF</sequence>
<protein>
    <submittedName>
        <fullName evidence="4">Uncharacterized protein</fullName>
    </submittedName>
</protein>
<dbReference type="Proteomes" id="UP000785679">
    <property type="component" value="Unassembled WGS sequence"/>
</dbReference>
<keyword evidence="2" id="KW-0472">Membrane</keyword>
<feature type="transmembrane region" description="Helical" evidence="2">
    <location>
        <begin position="70"/>
        <end position="91"/>
    </location>
</feature>
<accession>A0A8J8P903</accession>
<evidence type="ECO:0000256" key="2">
    <source>
        <dbReference type="SAM" id="Phobius"/>
    </source>
</evidence>
<keyword evidence="2" id="KW-1133">Transmembrane helix</keyword>
<dbReference type="EMBL" id="RRYP01000065">
    <property type="protein sequence ID" value="TNV88134.1"/>
    <property type="molecule type" value="Genomic_DNA"/>
</dbReference>
<feature type="transmembrane region" description="Helical" evidence="2">
    <location>
        <begin position="304"/>
        <end position="323"/>
    </location>
</feature>
<dbReference type="PANTHER" id="PTHR11319:SF35">
    <property type="entry name" value="OUTER MEMBRANE PROTEIN PMPC-RELATED"/>
    <property type="match status" value="1"/>
</dbReference>
<keyword evidence="2" id="KW-0812">Transmembrane</keyword>
<reference evidence="4" key="1">
    <citation type="submission" date="2019-06" db="EMBL/GenBank/DDBJ databases">
        <authorList>
            <person name="Zheng W."/>
        </authorList>
    </citation>
    <scope>NUCLEOTIDE SEQUENCE</scope>
    <source>
        <strain evidence="4">QDHG01</strain>
    </source>
</reference>
<feature type="transmembrane region" description="Helical" evidence="2">
    <location>
        <begin position="248"/>
        <end position="267"/>
    </location>
</feature>
<organism evidence="4 5">
    <name type="scientific">Halteria grandinella</name>
    <dbReference type="NCBI Taxonomy" id="5974"/>
    <lineage>
        <taxon>Eukaryota</taxon>
        <taxon>Sar</taxon>
        <taxon>Alveolata</taxon>
        <taxon>Ciliophora</taxon>
        <taxon>Intramacronucleata</taxon>
        <taxon>Spirotrichea</taxon>
        <taxon>Stichotrichia</taxon>
        <taxon>Sporadotrichida</taxon>
        <taxon>Halteriidae</taxon>
        <taxon>Halteria</taxon>
    </lineage>
</organism>
<comment type="caution">
    <text evidence="4">The sequence shown here is derived from an EMBL/GenBank/DDBJ whole genome shotgun (WGS) entry which is preliminary data.</text>
</comment>